<feature type="transmembrane region" description="Helical" evidence="8">
    <location>
        <begin position="27"/>
        <end position="47"/>
    </location>
</feature>
<comment type="subcellular location">
    <subcellularLocation>
        <location evidence="1 7">Cell membrane</location>
        <topology evidence="1 7">Multi-pass membrane protein</topology>
    </subcellularLocation>
</comment>
<name>A0A8J6XZ15_9BACT</name>
<dbReference type="PANTHER" id="PTHR11403:SF2">
    <property type="entry name" value="CYTOCHROME BO(3) UBIQUINOL OXIDASE SUBUNIT 3"/>
    <property type="match status" value="1"/>
</dbReference>
<comment type="caution">
    <text evidence="10">The sequence shown here is derived from an EMBL/GenBank/DDBJ whole genome shotgun (WGS) entry which is preliminary data.</text>
</comment>
<gene>
    <name evidence="10" type="ORF">IFK94_07540</name>
</gene>
<dbReference type="InterPro" id="IPR024791">
    <property type="entry name" value="Cyt_c/ubiquinol_Oxase_su3"/>
</dbReference>
<keyword evidence="3" id="KW-1003">Cell membrane</keyword>
<dbReference type="PANTHER" id="PTHR11403">
    <property type="entry name" value="CYTOCHROME C OXIDASE SUBUNIT III"/>
    <property type="match status" value="1"/>
</dbReference>
<dbReference type="Pfam" id="PF00510">
    <property type="entry name" value="COX3"/>
    <property type="match status" value="1"/>
</dbReference>
<evidence type="ECO:0000313" key="10">
    <source>
        <dbReference type="EMBL" id="MBD3867960.1"/>
    </source>
</evidence>
<comment type="similarity">
    <text evidence="2 7">Belongs to the cytochrome c oxidase subunit 3 family.</text>
</comment>
<evidence type="ECO:0000256" key="1">
    <source>
        <dbReference type="ARBA" id="ARBA00004651"/>
    </source>
</evidence>
<dbReference type="AlphaFoldDB" id="A0A8J6XZ15"/>
<feature type="transmembrane region" description="Helical" evidence="8">
    <location>
        <begin position="180"/>
        <end position="199"/>
    </location>
</feature>
<dbReference type="EMBL" id="JACXWD010000019">
    <property type="protein sequence ID" value="MBD3867960.1"/>
    <property type="molecule type" value="Genomic_DNA"/>
</dbReference>
<evidence type="ECO:0000256" key="3">
    <source>
        <dbReference type="ARBA" id="ARBA00022475"/>
    </source>
</evidence>
<dbReference type="InterPro" id="IPR035973">
    <property type="entry name" value="Cyt_c_oxidase_su3-like_sf"/>
</dbReference>
<feature type="transmembrane region" description="Helical" evidence="8">
    <location>
        <begin position="98"/>
        <end position="120"/>
    </location>
</feature>
<dbReference type="PROSITE" id="PS50253">
    <property type="entry name" value="COX3"/>
    <property type="match status" value="1"/>
</dbReference>
<keyword evidence="5 8" id="KW-1133">Transmembrane helix</keyword>
<evidence type="ECO:0000256" key="6">
    <source>
        <dbReference type="ARBA" id="ARBA00023136"/>
    </source>
</evidence>
<dbReference type="InterPro" id="IPR000298">
    <property type="entry name" value="Cyt_c_oxidase-like_su3"/>
</dbReference>
<evidence type="ECO:0000259" key="9">
    <source>
        <dbReference type="PROSITE" id="PS50253"/>
    </source>
</evidence>
<evidence type="ECO:0000256" key="7">
    <source>
        <dbReference type="RuleBase" id="RU003376"/>
    </source>
</evidence>
<dbReference type="InterPro" id="IPR013833">
    <property type="entry name" value="Cyt_c_oxidase_su3_a-hlx"/>
</dbReference>
<dbReference type="GO" id="GO:0019646">
    <property type="term" value="P:aerobic electron transport chain"/>
    <property type="evidence" value="ECO:0007669"/>
    <property type="project" value="InterPro"/>
</dbReference>
<organism evidence="10 11">
    <name type="scientific">Candidatus Polarisedimenticola svalbardensis</name>
    <dbReference type="NCBI Taxonomy" id="2886004"/>
    <lineage>
        <taxon>Bacteria</taxon>
        <taxon>Pseudomonadati</taxon>
        <taxon>Acidobacteriota</taxon>
        <taxon>Candidatus Polarisedimenticolia</taxon>
        <taxon>Candidatus Polarisedimenticolales</taxon>
        <taxon>Candidatus Polarisedimenticolaceae</taxon>
        <taxon>Candidatus Polarisedimenticola</taxon>
    </lineage>
</organism>
<proteinExistence type="inferred from homology"/>
<accession>A0A8J6XZ15</accession>
<dbReference type="SUPFAM" id="SSF81452">
    <property type="entry name" value="Cytochrome c oxidase subunit III-like"/>
    <property type="match status" value="1"/>
</dbReference>
<keyword evidence="4 7" id="KW-0812">Transmembrane</keyword>
<protein>
    <submittedName>
        <fullName evidence="10">Cytochrome c oxidase subunit 3</fullName>
    </submittedName>
</protein>
<dbReference type="GO" id="GO:0005886">
    <property type="term" value="C:plasma membrane"/>
    <property type="evidence" value="ECO:0007669"/>
    <property type="project" value="UniProtKB-SubCell"/>
</dbReference>
<reference evidence="10 11" key="1">
    <citation type="submission" date="2020-08" db="EMBL/GenBank/DDBJ databases">
        <title>Acidobacteriota in marine sediments use diverse sulfur dissimilation pathways.</title>
        <authorList>
            <person name="Wasmund K."/>
        </authorList>
    </citation>
    <scope>NUCLEOTIDE SEQUENCE [LARGE SCALE GENOMIC DNA]</scope>
    <source>
        <strain evidence="10">MAG AM4</strain>
    </source>
</reference>
<dbReference type="Gene3D" id="1.20.120.80">
    <property type="entry name" value="Cytochrome c oxidase, subunit III, four-helix bundle"/>
    <property type="match status" value="1"/>
</dbReference>
<evidence type="ECO:0000256" key="4">
    <source>
        <dbReference type="ARBA" id="ARBA00022692"/>
    </source>
</evidence>
<dbReference type="Proteomes" id="UP000648239">
    <property type="component" value="Unassembled WGS sequence"/>
</dbReference>
<feature type="transmembrane region" description="Helical" evidence="8">
    <location>
        <begin position="132"/>
        <end position="159"/>
    </location>
</feature>
<feature type="transmembrane region" description="Helical" evidence="8">
    <location>
        <begin position="67"/>
        <end position="86"/>
    </location>
</feature>
<evidence type="ECO:0000256" key="8">
    <source>
        <dbReference type="SAM" id="Phobius"/>
    </source>
</evidence>
<evidence type="ECO:0000256" key="2">
    <source>
        <dbReference type="ARBA" id="ARBA00010581"/>
    </source>
</evidence>
<evidence type="ECO:0000313" key="11">
    <source>
        <dbReference type="Proteomes" id="UP000648239"/>
    </source>
</evidence>
<sequence length="202" mass="22034">MPNLLARYFRLKEGQESLPPGTREMGLVFMLASLGMLFASMLVGYFTVRWMAGEWPPPGTPKLPAGLWAGTAVLILGSLSIHRALAGIRAGSSARLAVWLRWTLILGLLFLGIQGLNWAALIKAHGGPTDGMYGFLFFVLTMLHGVHVVAGLLPLGVALSRVRTGRYTAGSHHGIRSLAIYWHFLGLTWLVLFAVLYLADRP</sequence>
<evidence type="ECO:0000256" key="5">
    <source>
        <dbReference type="ARBA" id="ARBA00022989"/>
    </source>
</evidence>
<dbReference type="GO" id="GO:0004129">
    <property type="term" value="F:cytochrome-c oxidase activity"/>
    <property type="evidence" value="ECO:0007669"/>
    <property type="project" value="InterPro"/>
</dbReference>
<feature type="domain" description="Heme-copper oxidase subunit III family profile" evidence="9">
    <location>
        <begin position="25"/>
        <end position="201"/>
    </location>
</feature>
<keyword evidence="6 8" id="KW-0472">Membrane</keyword>